<organism evidence="1 2">
    <name type="scientific">Gossypium harknessii</name>
    <dbReference type="NCBI Taxonomy" id="34285"/>
    <lineage>
        <taxon>Eukaryota</taxon>
        <taxon>Viridiplantae</taxon>
        <taxon>Streptophyta</taxon>
        <taxon>Embryophyta</taxon>
        <taxon>Tracheophyta</taxon>
        <taxon>Spermatophyta</taxon>
        <taxon>Magnoliopsida</taxon>
        <taxon>eudicotyledons</taxon>
        <taxon>Gunneridae</taxon>
        <taxon>Pentapetalae</taxon>
        <taxon>rosids</taxon>
        <taxon>malvids</taxon>
        <taxon>Malvales</taxon>
        <taxon>Malvaceae</taxon>
        <taxon>Malvoideae</taxon>
        <taxon>Gossypium</taxon>
    </lineage>
</organism>
<evidence type="ECO:0000313" key="2">
    <source>
        <dbReference type="Proteomes" id="UP000593560"/>
    </source>
</evidence>
<reference evidence="1 2" key="1">
    <citation type="journal article" date="2019" name="Genome Biol. Evol.">
        <title>Insights into the evolution of the New World diploid cottons (Gossypium, subgenus Houzingenia) based on genome sequencing.</title>
        <authorList>
            <person name="Grover C.E."/>
            <person name="Arick M.A. 2nd"/>
            <person name="Thrash A."/>
            <person name="Conover J.L."/>
            <person name="Sanders W.S."/>
            <person name="Peterson D.G."/>
            <person name="Frelichowski J.E."/>
            <person name="Scheffler J.A."/>
            <person name="Scheffler B.E."/>
            <person name="Wendel J.F."/>
        </authorList>
    </citation>
    <scope>NUCLEOTIDE SEQUENCE [LARGE SCALE GENOMIC DNA]</scope>
    <source>
        <strain evidence="1">0</strain>
        <tissue evidence="1">Leaf</tissue>
    </source>
</reference>
<dbReference type="PANTHER" id="PTHR31704">
    <property type="entry name" value="MYB/SANT-LIKE DNA-BINDING DOMAIN PROTEIN-RELATED"/>
    <property type="match status" value="1"/>
</dbReference>
<dbReference type="EMBL" id="JABFAD010000005">
    <property type="protein sequence ID" value="MBA0798075.1"/>
    <property type="molecule type" value="Genomic_DNA"/>
</dbReference>
<proteinExistence type="predicted"/>
<evidence type="ECO:0008006" key="3">
    <source>
        <dbReference type="Google" id="ProtNLM"/>
    </source>
</evidence>
<accession>A0A7J9GMQ3</accession>
<gene>
    <name evidence="1" type="ORF">Gohar_008706</name>
</gene>
<dbReference type="Proteomes" id="UP000593560">
    <property type="component" value="Unassembled WGS sequence"/>
</dbReference>
<comment type="caution">
    <text evidence="1">The sequence shown here is derived from an EMBL/GenBank/DDBJ whole genome shotgun (WGS) entry which is preliminary data.</text>
</comment>
<sequence length="82" mass="9466">MSTLVVEFSGEKVKAMWDKILIEIFCDICIKEILKGNRPEWKASKKLKGRDTGLSWNAIKRTIDASDDWWESKLKVVPEAQI</sequence>
<dbReference type="PANTHER" id="PTHR31704:SF37">
    <property type="entry name" value="HEAT SHOCK PROTEIN"/>
    <property type="match status" value="1"/>
</dbReference>
<dbReference type="AlphaFoldDB" id="A0A7J9GMQ3"/>
<evidence type="ECO:0000313" key="1">
    <source>
        <dbReference type="EMBL" id="MBA0798075.1"/>
    </source>
</evidence>
<dbReference type="OrthoDB" id="988218at2759"/>
<keyword evidence="2" id="KW-1185">Reference proteome</keyword>
<protein>
    <recommendedName>
        <fullName evidence="3">Myb/SANT-like domain-containing protein</fullName>
    </recommendedName>
</protein>
<name>A0A7J9GMQ3_9ROSI</name>